<comment type="caution">
    <text evidence="2">The sequence shown here is derived from an EMBL/GenBank/DDBJ whole genome shotgun (WGS) entry which is preliminary data.</text>
</comment>
<gene>
    <name evidence="2" type="ORF">DDZ13_14885</name>
</gene>
<dbReference type="InParanoid" id="A0A317ZDT9"/>
<proteinExistence type="predicted"/>
<feature type="transmembrane region" description="Helical" evidence="1">
    <location>
        <begin position="6"/>
        <end position="27"/>
    </location>
</feature>
<sequence length="114" mass="12831">MSEERINALLQFGGGLLVFIAALTPAIRHILKKASEEPAKERIKQMARPLVRIVLILTGFYFYFFGDIRIAGTLIFISALDTVISFTQLESPPTRKEIVFDVVLPVLIFLLIII</sequence>
<name>A0A317ZDT9_9BACT</name>
<evidence type="ECO:0000313" key="2">
    <source>
        <dbReference type="EMBL" id="PXA02872.1"/>
    </source>
</evidence>
<keyword evidence="1" id="KW-0472">Membrane</keyword>
<dbReference type="EMBL" id="QHJQ01000018">
    <property type="protein sequence ID" value="PXA02872.1"/>
    <property type="molecule type" value="Genomic_DNA"/>
</dbReference>
<keyword evidence="3" id="KW-1185">Reference proteome</keyword>
<organism evidence="2 3">
    <name type="scientific">Coraliomargarita sinensis</name>
    <dbReference type="NCBI Taxonomy" id="2174842"/>
    <lineage>
        <taxon>Bacteria</taxon>
        <taxon>Pseudomonadati</taxon>
        <taxon>Verrucomicrobiota</taxon>
        <taxon>Opitutia</taxon>
        <taxon>Puniceicoccales</taxon>
        <taxon>Coraliomargaritaceae</taxon>
        <taxon>Coraliomargarita</taxon>
    </lineage>
</organism>
<keyword evidence="1" id="KW-1133">Transmembrane helix</keyword>
<evidence type="ECO:0000256" key="1">
    <source>
        <dbReference type="SAM" id="Phobius"/>
    </source>
</evidence>
<evidence type="ECO:0000313" key="3">
    <source>
        <dbReference type="Proteomes" id="UP000247099"/>
    </source>
</evidence>
<keyword evidence="1" id="KW-0812">Transmembrane</keyword>
<feature type="transmembrane region" description="Helical" evidence="1">
    <location>
        <begin position="98"/>
        <end position="113"/>
    </location>
</feature>
<dbReference type="AlphaFoldDB" id="A0A317ZDT9"/>
<accession>A0A317ZDT9</accession>
<dbReference type="RefSeq" id="WP_110132253.1">
    <property type="nucleotide sequence ID" value="NZ_QHJQ01000018.1"/>
</dbReference>
<feature type="transmembrane region" description="Helical" evidence="1">
    <location>
        <begin position="47"/>
        <end position="64"/>
    </location>
</feature>
<reference evidence="2 3" key="1">
    <citation type="submission" date="2018-05" db="EMBL/GenBank/DDBJ databases">
        <title>Coraliomargarita sinensis sp. nov., isolated from a marine solar saltern.</title>
        <authorList>
            <person name="Zhou L.Y."/>
        </authorList>
    </citation>
    <scope>NUCLEOTIDE SEQUENCE [LARGE SCALE GENOMIC DNA]</scope>
    <source>
        <strain evidence="2 3">WN38</strain>
    </source>
</reference>
<protein>
    <submittedName>
        <fullName evidence="2">Uncharacterized protein</fullName>
    </submittedName>
</protein>
<dbReference type="Proteomes" id="UP000247099">
    <property type="component" value="Unassembled WGS sequence"/>
</dbReference>